<dbReference type="InterPro" id="IPR051257">
    <property type="entry name" value="Diverse_CBS-Domain"/>
</dbReference>
<feature type="domain" description="CBS" evidence="3">
    <location>
        <begin position="9"/>
        <end position="67"/>
    </location>
</feature>
<dbReference type="AlphaFoldDB" id="A0A1M6PR49"/>
<evidence type="ECO:0000313" key="5">
    <source>
        <dbReference type="Proteomes" id="UP000185812"/>
    </source>
</evidence>
<protein>
    <submittedName>
        <fullName evidence="4">CBS domain-containing protein</fullName>
    </submittedName>
</protein>
<keyword evidence="1 2" id="KW-0129">CBS domain</keyword>
<evidence type="ECO:0000256" key="2">
    <source>
        <dbReference type="PROSITE-ProRule" id="PRU00703"/>
    </source>
</evidence>
<dbReference type="Pfam" id="PF00571">
    <property type="entry name" value="CBS"/>
    <property type="match status" value="2"/>
</dbReference>
<dbReference type="InterPro" id="IPR046342">
    <property type="entry name" value="CBS_dom_sf"/>
</dbReference>
<dbReference type="SUPFAM" id="SSF54631">
    <property type="entry name" value="CBS-domain pair"/>
    <property type="match status" value="1"/>
</dbReference>
<dbReference type="Proteomes" id="UP000185812">
    <property type="component" value="Unassembled WGS sequence"/>
</dbReference>
<name>A0A1M6PR49_9BACT</name>
<dbReference type="InterPro" id="IPR044725">
    <property type="entry name" value="CBSX3_CBS_dom"/>
</dbReference>
<evidence type="ECO:0000256" key="1">
    <source>
        <dbReference type="ARBA" id="ARBA00023122"/>
    </source>
</evidence>
<accession>A0A1M6PR49</accession>
<feature type="domain" description="CBS" evidence="3">
    <location>
        <begin position="76"/>
        <end position="132"/>
    </location>
</feature>
<dbReference type="PROSITE" id="PS51371">
    <property type="entry name" value="CBS"/>
    <property type="match status" value="2"/>
</dbReference>
<reference evidence="5" key="1">
    <citation type="submission" date="2016-11" db="EMBL/GenBank/DDBJ databases">
        <authorList>
            <person name="Varghese N."/>
            <person name="Submissions S."/>
        </authorList>
    </citation>
    <scope>NUCLEOTIDE SEQUENCE [LARGE SCALE GENOMIC DNA]</scope>
    <source>
        <strain evidence="5">DSM 22212</strain>
    </source>
</reference>
<dbReference type="PANTHER" id="PTHR43080:SF2">
    <property type="entry name" value="CBS DOMAIN-CONTAINING PROTEIN"/>
    <property type="match status" value="1"/>
</dbReference>
<dbReference type="CDD" id="cd04623">
    <property type="entry name" value="CBS_pair_bac_euk"/>
    <property type="match status" value="1"/>
</dbReference>
<organism evidence="4 5">
    <name type="scientific">Rhodothermus profundi</name>
    <dbReference type="NCBI Taxonomy" id="633813"/>
    <lineage>
        <taxon>Bacteria</taxon>
        <taxon>Pseudomonadati</taxon>
        <taxon>Rhodothermota</taxon>
        <taxon>Rhodothermia</taxon>
        <taxon>Rhodothermales</taxon>
        <taxon>Rhodothermaceae</taxon>
        <taxon>Rhodothermus</taxon>
    </lineage>
</organism>
<dbReference type="OrthoDB" id="9802114at2"/>
<evidence type="ECO:0000259" key="3">
    <source>
        <dbReference type="PROSITE" id="PS51371"/>
    </source>
</evidence>
<proteinExistence type="predicted"/>
<gene>
    <name evidence="4" type="ORF">SAMN04488087_0287</name>
</gene>
<dbReference type="RefSeq" id="WP_072714143.1">
    <property type="nucleotide sequence ID" value="NZ_FRAU01000001.1"/>
</dbReference>
<dbReference type="STRING" id="633813.SAMN04488087_0287"/>
<keyword evidence="5" id="KW-1185">Reference proteome</keyword>
<dbReference type="Gene3D" id="3.10.580.10">
    <property type="entry name" value="CBS-domain"/>
    <property type="match status" value="1"/>
</dbReference>
<dbReference type="PANTHER" id="PTHR43080">
    <property type="entry name" value="CBS DOMAIN-CONTAINING PROTEIN CBSX3, MITOCHONDRIAL"/>
    <property type="match status" value="1"/>
</dbReference>
<dbReference type="SMART" id="SM00116">
    <property type="entry name" value="CBS"/>
    <property type="match status" value="2"/>
</dbReference>
<evidence type="ECO:0000313" key="4">
    <source>
        <dbReference type="EMBL" id="SHK10407.1"/>
    </source>
</evidence>
<dbReference type="EMBL" id="FRAU01000001">
    <property type="protein sequence ID" value="SHK10407.1"/>
    <property type="molecule type" value="Genomic_DNA"/>
</dbReference>
<dbReference type="InterPro" id="IPR000644">
    <property type="entry name" value="CBS_dom"/>
</dbReference>
<sequence length="144" mass="16630">MRVRDVLRGKPARVITVEAETPVREAVQRLRRHQIGAMPVVDDRARMIGLFTERDVVWRLAERGAALLEEPVRRCMTSPVHFCKPDDPIRDVMWQMTYRRIRHLPVVEDGRLIGMISIGDVVKSRLEELEAEARVLRDIVVAGR</sequence>